<feature type="coiled-coil region" evidence="1">
    <location>
        <begin position="55"/>
        <end position="118"/>
    </location>
</feature>
<keyword evidence="1" id="KW-0175">Coiled coil</keyword>
<dbReference type="AlphaFoldDB" id="A0A1F7I7G5"/>
<comment type="caution">
    <text evidence="2">The sequence shown here is derived from an EMBL/GenBank/DDBJ whole genome shotgun (WGS) entry which is preliminary data.</text>
</comment>
<accession>A0A1F7I7G5</accession>
<evidence type="ECO:0000256" key="1">
    <source>
        <dbReference type="SAM" id="Coils"/>
    </source>
</evidence>
<gene>
    <name evidence="2" type="ORF">A3A74_00420</name>
</gene>
<organism evidence="2 3">
    <name type="scientific">Candidatus Roizmanbacteria bacterium RIFCSPLOWO2_01_FULL_35_13</name>
    <dbReference type="NCBI Taxonomy" id="1802055"/>
    <lineage>
        <taxon>Bacteria</taxon>
        <taxon>Candidatus Roizmaniibacteriota</taxon>
    </lineage>
</organism>
<proteinExistence type="predicted"/>
<protein>
    <submittedName>
        <fullName evidence="2">Uncharacterized protein</fullName>
    </submittedName>
</protein>
<dbReference type="Proteomes" id="UP000179270">
    <property type="component" value="Unassembled WGS sequence"/>
</dbReference>
<reference evidence="2 3" key="1">
    <citation type="journal article" date="2016" name="Nat. Commun.">
        <title>Thousands of microbial genomes shed light on interconnected biogeochemical processes in an aquifer system.</title>
        <authorList>
            <person name="Anantharaman K."/>
            <person name="Brown C.T."/>
            <person name="Hug L.A."/>
            <person name="Sharon I."/>
            <person name="Castelle C.J."/>
            <person name="Probst A.J."/>
            <person name="Thomas B.C."/>
            <person name="Singh A."/>
            <person name="Wilkins M.J."/>
            <person name="Karaoz U."/>
            <person name="Brodie E.L."/>
            <person name="Williams K.H."/>
            <person name="Hubbard S.S."/>
            <person name="Banfield J.F."/>
        </authorList>
    </citation>
    <scope>NUCLEOTIDE SEQUENCE [LARGE SCALE GENOMIC DNA]</scope>
</reference>
<name>A0A1F7I7G5_9BACT</name>
<evidence type="ECO:0000313" key="3">
    <source>
        <dbReference type="Proteomes" id="UP000179270"/>
    </source>
</evidence>
<dbReference type="EMBL" id="MGAF01000053">
    <property type="protein sequence ID" value="OGK39283.1"/>
    <property type="molecule type" value="Genomic_DNA"/>
</dbReference>
<sequence>MFTDSDIKKLVNELKKVFATKDDLKNFATKDDLKSLATKDDLIEIRQEMNRFATKDDLQNLKKDLRKEMRESFTKLIEMMADGTTRILQKLDDRNDEIKGQRIQIGDHENRIEEIENKVFPQT</sequence>
<evidence type="ECO:0000313" key="2">
    <source>
        <dbReference type="EMBL" id="OGK39283.1"/>
    </source>
</evidence>